<feature type="compositionally biased region" description="Acidic residues" evidence="1">
    <location>
        <begin position="175"/>
        <end position="194"/>
    </location>
</feature>
<evidence type="ECO:0000313" key="2">
    <source>
        <dbReference type="EMBL" id="KAJ7701227.1"/>
    </source>
</evidence>
<sequence length="202" mass="21950">MADAPITAVWLRGEGNAWNASKILPAGGILAPYGRTIRFLSLSNFTDPQTSIHGLLNACPSLEHLAVNEPLCISETLKHKTITSVDVFCFPDGRSPVTFELLKAGLPALRNFRALDVTIGSMWDIPAGSFSTDERSWQTYYQDTISREDGPESAWIADILATDLHSDDSDGEDHVCDEDTDEDTDEDIVIESEESSGTGSSA</sequence>
<keyword evidence="3" id="KW-1185">Reference proteome</keyword>
<protein>
    <recommendedName>
        <fullName evidence="4">F-box domain-containing protein</fullName>
    </recommendedName>
</protein>
<evidence type="ECO:0000313" key="3">
    <source>
        <dbReference type="Proteomes" id="UP001221757"/>
    </source>
</evidence>
<evidence type="ECO:0000256" key="1">
    <source>
        <dbReference type="SAM" id="MobiDB-lite"/>
    </source>
</evidence>
<proteinExistence type="predicted"/>
<gene>
    <name evidence="2" type="ORF">B0H17DRAFT_1195506</name>
</gene>
<organism evidence="2 3">
    <name type="scientific">Mycena rosella</name>
    <name type="common">Pink bonnet</name>
    <name type="synonym">Agaricus rosellus</name>
    <dbReference type="NCBI Taxonomy" id="1033263"/>
    <lineage>
        <taxon>Eukaryota</taxon>
        <taxon>Fungi</taxon>
        <taxon>Dikarya</taxon>
        <taxon>Basidiomycota</taxon>
        <taxon>Agaricomycotina</taxon>
        <taxon>Agaricomycetes</taxon>
        <taxon>Agaricomycetidae</taxon>
        <taxon>Agaricales</taxon>
        <taxon>Marasmiineae</taxon>
        <taxon>Mycenaceae</taxon>
        <taxon>Mycena</taxon>
    </lineage>
</organism>
<feature type="region of interest" description="Disordered" evidence="1">
    <location>
        <begin position="164"/>
        <end position="202"/>
    </location>
</feature>
<accession>A0AAD7DYY7</accession>
<name>A0AAD7DYY7_MYCRO</name>
<comment type="caution">
    <text evidence="2">The sequence shown here is derived from an EMBL/GenBank/DDBJ whole genome shotgun (WGS) entry which is preliminary data.</text>
</comment>
<evidence type="ECO:0008006" key="4">
    <source>
        <dbReference type="Google" id="ProtNLM"/>
    </source>
</evidence>
<feature type="compositionally biased region" description="Basic and acidic residues" evidence="1">
    <location>
        <begin position="164"/>
        <end position="174"/>
    </location>
</feature>
<reference evidence="2" key="1">
    <citation type="submission" date="2023-03" db="EMBL/GenBank/DDBJ databases">
        <title>Massive genome expansion in bonnet fungi (Mycena s.s.) driven by repeated elements and novel gene families across ecological guilds.</title>
        <authorList>
            <consortium name="Lawrence Berkeley National Laboratory"/>
            <person name="Harder C.B."/>
            <person name="Miyauchi S."/>
            <person name="Viragh M."/>
            <person name="Kuo A."/>
            <person name="Thoen E."/>
            <person name="Andreopoulos B."/>
            <person name="Lu D."/>
            <person name="Skrede I."/>
            <person name="Drula E."/>
            <person name="Henrissat B."/>
            <person name="Morin E."/>
            <person name="Kohler A."/>
            <person name="Barry K."/>
            <person name="LaButti K."/>
            <person name="Morin E."/>
            <person name="Salamov A."/>
            <person name="Lipzen A."/>
            <person name="Mereny Z."/>
            <person name="Hegedus B."/>
            <person name="Baldrian P."/>
            <person name="Stursova M."/>
            <person name="Weitz H."/>
            <person name="Taylor A."/>
            <person name="Grigoriev I.V."/>
            <person name="Nagy L.G."/>
            <person name="Martin F."/>
            <person name="Kauserud H."/>
        </authorList>
    </citation>
    <scope>NUCLEOTIDE SEQUENCE</scope>
    <source>
        <strain evidence="2">CBHHK067</strain>
    </source>
</reference>
<dbReference type="EMBL" id="JARKIE010000018">
    <property type="protein sequence ID" value="KAJ7701227.1"/>
    <property type="molecule type" value="Genomic_DNA"/>
</dbReference>
<dbReference type="AlphaFoldDB" id="A0AAD7DYY7"/>
<dbReference type="Proteomes" id="UP001221757">
    <property type="component" value="Unassembled WGS sequence"/>
</dbReference>